<sequence>MDGIIEKVNKLQNLCTDIQNPINIPQIIVVGAQSSGKSSILENIIGHEILPRGTGMVTRRPLMIQIINTESAPYCTFGHLPGQVFKYTEVEAEIQSETERILDKKNDVSPIPIVLRIHKQDTLPITLVDLPGIIKVRSEGQPDGIVKKVEEIVRSYIQNTNTVVLAVTPANTDITSSDALMLAKEVDPDYERTLCVLTKVDLMDPGTDVLNVLQGRIINVKLGFIPVICRGELSLRENISISTTIIREKEYFKTHPVYTKNKKYCGIPYLITRLHELLKTSIVKSTPYLQDRISFLYDKAEKELLSVGLPVIDDKQMIMQVISEFTQDMDRKVSGTPKTKAKYISKEIIDGARVSYTLDVLFTKTINELDLFDATDTEIENVIHNTSGVFGGRSTSQSLYHFIEMAADKVQPHCVHASTKIFLEMQRMGESCLETEHLERFPKLKLEICKTITTLLKENLKQATASIKSFLHWNTVYIRPNTTSTSPTTVSASVSGDNEYLVNRTTEIEVLKHTVIEYLIGFKSTVVQQVPKIIIFEMVYKTMQTLQQRLIESIYVQEALSDLLKEESSTKERREQLQLTLIALEKAKEITNTL</sequence>
<organism evidence="6 7">
    <name type="scientific">Nematocida parisii (strain ERTm3)</name>
    <name type="common">Nematode killer fungus</name>
    <dbReference type="NCBI Taxonomy" id="935791"/>
    <lineage>
        <taxon>Eukaryota</taxon>
        <taxon>Fungi</taxon>
        <taxon>Fungi incertae sedis</taxon>
        <taxon>Microsporidia</taxon>
        <taxon>Nematocida</taxon>
    </lineage>
</organism>
<dbReference type="SMART" id="SM00302">
    <property type="entry name" value="GED"/>
    <property type="match status" value="1"/>
</dbReference>
<dbReference type="PANTHER" id="PTHR11566">
    <property type="entry name" value="DYNAMIN"/>
    <property type="match status" value="1"/>
</dbReference>
<dbReference type="PROSITE" id="PS51718">
    <property type="entry name" value="G_DYNAMIN_2"/>
    <property type="match status" value="1"/>
</dbReference>
<dbReference type="SUPFAM" id="SSF52540">
    <property type="entry name" value="P-loop containing nucleoside triphosphate hydrolases"/>
    <property type="match status" value="1"/>
</dbReference>
<dbReference type="InterPro" id="IPR022812">
    <property type="entry name" value="Dynamin"/>
</dbReference>
<dbReference type="GO" id="GO:0000266">
    <property type="term" value="P:mitochondrial fission"/>
    <property type="evidence" value="ECO:0007669"/>
    <property type="project" value="TreeGrafter"/>
</dbReference>
<dbReference type="Pfam" id="PF01031">
    <property type="entry name" value="Dynamin_M"/>
    <property type="match status" value="1"/>
</dbReference>
<dbReference type="GO" id="GO:0005874">
    <property type="term" value="C:microtubule"/>
    <property type="evidence" value="ECO:0007669"/>
    <property type="project" value="TreeGrafter"/>
</dbReference>
<dbReference type="InterPro" id="IPR003130">
    <property type="entry name" value="GED"/>
</dbReference>
<keyword evidence="7" id="KW-1185">Reference proteome</keyword>
<dbReference type="GO" id="GO:0008017">
    <property type="term" value="F:microtubule binding"/>
    <property type="evidence" value="ECO:0007669"/>
    <property type="project" value="TreeGrafter"/>
</dbReference>
<dbReference type="GO" id="GO:0006897">
    <property type="term" value="P:endocytosis"/>
    <property type="evidence" value="ECO:0007669"/>
    <property type="project" value="TreeGrafter"/>
</dbReference>
<dbReference type="InterPro" id="IPR030381">
    <property type="entry name" value="G_DYNAMIN_dom"/>
</dbReference>
<dbReference type="Pfam" id="PF00350">
    <property type="entry name" value="Dynamin_N"/>
    <property type="match status" value="1"/>
</dbReference>
<dbReference type="InterPro" id="IPR045063">
    <property type="entry name" value="Dynamin_N"/>
</dbReference>
<dbReference type="InterPro" id="IPR001401">
    <property type="entry name" value="Dynamin_GTPase"/>
</dbReference>
<dbReference type="PROSITE" id="PS00410">
    <property type="entry name" value="G_DYNAMIN_1"/>
    <property type="match status" value="1"/>
</dbReference>
<dbReference type="PRINTS" id="PR00195">
    <property type="entry name" value="DYNAMIN"/>
</dbReference>
<dbReference type="GO" id="GO:0003924">
    <property type="term" value="F:GTPase activity"/>
    <property type="evidence" value="ECO:0007669"/>
    <property type="project" value="InterPro"/>
</dbReference>
<gene>
    <name evidence="6" type="ORF">NEQG_00251</name>
</gene>
<evidence type="ECO:0000256" key="2">
    <source>
        <dbReference type="ARBA" id="ARBA00023134"/>
    </source>
</evidence>
<dbReference type="SMART" id="SM00053">
    <property type="entry name" value="DYNc"/>
    <property type="match status" value="1"/>
</dbReference>
<reference evidence="6" key="1">
    <citation type="submission" date="2011-01" db="EMBL/GenBank/DDBJ databases">
        <title>The Genome Sequence of Nematocida parisii strain ERTm3.</title>
        <authorList>
            <consortium name="The Broad Institute Genome Sequencing Platform"/>
            <consortium name="The Broad Institute Genome Sequencing Center for Infectious Disease"/>
            <person name="Cuomo C."/>
            <person name="Troemel E."/>
            <person name="Young S.K."/>
            <person name="Zeng Q."/>
            <person name="Gargeya S."/>
            <person name="Fitzgerald M."/>
            <person name="Haas B."/>
            <person name="Abouelleil A."/>
            <person name="Alvarado L."/>
            <person name="Arachchi H.M."/>
            <person name="Berlin A."/>
            <person name="Chapman S.B."/>
            <person name="Gearin G."/>
            <person name="Goldberg J."/>
            <person name="Griggs A."/>
            <person name="Gujja S."/>
            <person name="Hansen M."/>
            <person name="Heiman D."/>
            <person name="Howarth C."/>
            <person name="Larimer J."/>
            <person name="Lui A."/>
            <person name="MacDonald P.J.P."/>
            <person name="McCowen C."/>
            <person name="Montmayeur A."/>
            <person name="Murphy C."/>
            <person name="Neiman D."/>
            <person name="Pearson M."/>
            <person name="Priest M."/>
            <person name="Roberts A."/>
            <person name="Saif S."/>
            <person name="Shea T."/>
            <person name="Sisk P."/>
            <person name="Stolte C."/>
            <person name="Sykes S."/>
            <person name="Wortman J."/>
            <person name="Nusbaum C."/>
            <person name="Birren B."/>
        </authorList>
    </citation>
    <scope>NUCLEOTIDE SEQUENCE</scope>
    <source>
        <strain evidence="6">ERTm3</strain>
    </source>
</reference>
<dbReference type="GO" id="GO:0005525">
    <property type="term" value="F:GTP binding"/>
    <property type="evidence" value="ECO:0007669"/>
    <property type="project" value="UniProtKB-KW"/>
</dbReference>
<dbReference type="OrthoDB" id="5061070at2759"/>
<dbReference type="PANTHER" id="PTHR11566:SF21">
    <property type="entry name" value="DYNAMIN RELATED PROTEIN 1, ISOFORM A"/>
    <property type="match status" value="1"/>
</dbReference>
<keyword evidence="2 3" id="KW-0342">GTP-binding</keyword>
<evidence type="ECO:0000259" key="5">
    <source>
        <dbReference type="PROSITE" id="PS51718"/>
    </source>
</evidence>
<comment type="similarity">
    <text evidence="3">Belongs to the TRAFAC class dynamin-like GTPase superfamily. Dynamin/Fzo/YdjA family.</text>
</comment>
<dbReference type="GO" id="GO:0048312">
    <property type="term" value="P:intracellular distribution of mitochondria"/>
    <property type="evidence" value="ECO:0007669"/>
    <property type="project" value="TreeGrafter"/>
</dbReference>
<dbReference type="InterPro" id="IPR020850">
    <property type="entry name" value="GED_dom"/>
</dbReference>
<dbReference type="Gene3D" id="1.20.120.1240">
    <property type="entry name" value="Dynamin, middle domain"/>
    <property type="match status" value="1"/>
</dbReference>
<evidence type="ECO:0000259" key="4">
    <source>
        <dbReference type="PROSITE" id="PS51388"/>
    </source>
</evidence>
<dbReference type="Gene3D" id="3.40.50.300">
    <property type="entry name" value="P-loop containing nucleotide triphosphate hydrolases"/>
    <property type="match status" value="1"/>
</dbReference>
<proteinExistence type="inferred from homology"/>
<dbReference type="InParanoid" id="I3EJT4"/>
<dbReference type="HOGENOM" id="CLU_008964_5_0_1"/>
<dbReference type="OMA" id="HGLTHCC"/>
<dbReference type="GO" id="GO:0005737">
    <property type="term" value="C:cytoplasm"/>
    <property type="evidence" value="ECO:0007669"/>
    <property type="project" value="TreeGrafter"/>
</dbReference>
<dbReference type="VEuPathDB" id="MicrosporidiaDB:NEQG_00251"/>
<keyword evidence="1 3" id="KW-0547">Nucleotide-binding</keyword>
<dbReference type="InterPro" id="IPR000375">
    <property type="entry name" value="Dynamin_stalk"/>
</dbReference>
<dbReference type="STRING" id="935791.I3EJT4"/>
<accession>I3EJT4</accession>
<feature type="domain" description="GED" evidence="4">
    <location>
        <begin position="507"/>
        <end position="594"/>
    </location>
</feature>
<evidence type="ECO:0000256" key="3">
    <source>
        <dbReference type="RuleBase" id="RU003932"/>
    </source>
</evidence>
<dbReference type="GO" id="GO:0016020">
    <property type="term" value="C:membrane"/>
    <property type="evidence" value="ECO:0007669"/>
    <property type="project" value="TreeGrafter"/>
</dbReference>
<evidence type="ECO:0000313" key="6">
    <source>
        <dbReference type="EMBL" id="EIJ89481.1"/>
    </source>
</evidence>
<protein>
    <submittedName>
        <fullName evidence="6">Uncharacterized protein</fullName>
    </submittedName>
</protein>
<evidence type="ECO:0000313" key="7">
    <source>
        <dbReference type="Proteomes" id="UP000002872"/>
    </source>
</evidence>
<dbReference type="EMBL" id="GL870876">
    <property type="protein sequence ID" value="EIJ89481.1"/>
    <property type="molecule type" value="Genomic_DNA"/>
</dbReference>
<dbReference type="CDD" id="cd08771">
    <property type="entry name" value="DLP_1"/>
    <property type="match status" value="1"/>
</dbReference>
<feature type="domain" description="Dynamin-type G" evidence="5">
    <location>
        <begin position="21"/>
        <end position="287"/>
    </location>
</feature>
<dbReference type="AlphaFoldDB" id="I3EJT4"/>
<name>I3EJT4_NEMP3</name>
<dbReference type="Pfam" id="PF02212">
    <property type="entry name" value="GED"/>
    <property type="match status" value="1"/>
</dbReference>
<dbReference type="PROSITE" id="PS51388">
    <property type="entry name" value="GED"/>
    <property type="match status" value="1"/>
</dbReference>
<dbReference type="Proteomes" id="UP000002872">
    <property type="component" value="Unassembled WGS sequence"/>
</dbReference>
<dbReference type="FunCoup" id="I3EJT4">
    <property type="interactions" value="236"/>
</dbReference>
<dbReference type="InterPro" id="IPR019762">
    <property type="entry name" value="Dynamin_GTPase_CS"/>
</dbReference>
<evidence type="ECO:0000256" key="1">
    <source>
        <dbReference type="ARBA" id="ARBA00022741"/>
    </source>
</evidence>
<dbReference type="GO" id="GO:0016559">
    <property type="term" value="P:peroxisome fission"/>
    <property type="evidence" value="ECO:0007669"/>
    <property type="project" value="TreeGrafter"/>
</dbReference>
<dbReference type="InterPro" id="IPR027417">
    <property type="entry name" value="P-loop_NTPase"/>
</dbReference>